<keyword evidence="3 6" id="KW-0378">Hydrolase</keyword>
<evidence type="ECO:0000256" key="4">
    <source>
        <dbReference type="ARBA" id="ARBA00022825"/>
    </source>
</evidence>
<dbReference type="PROSITE" id="PS00137">
    <property type="entry name" value="SUBTILASE_HIS"/>
    <property type="match status" value="1"/>
</dbReference>
<dbReference type="InterPro" id="IPR054399">
    <property type="entry name" value="Fervidolysin-like_N_prodom"/>
</dbReference>
<comment type="similarity">
    <text evidence="1 6">Belongs to the peptidase S8 family.</text>
</comment>
<dbReference type="Pfam" id="PF22148">
    <property type="entry name" value="Fervidolysin_NPro-like"/>
    <property type="match status" value="1"/>
</dbReference>
<feature type="signal peptide" evidence="7">
    <location>
        <begin position="1"/>
        <end position="29"/>
    </location>
</feature>
<keyword evidence="4 6" id="KW-0720">Serine protease</keyword>
<feature type="active site" description="Charge relay system" evidence="5 6">
    <location>
        <position position="407"/>
    </location>
</feature>
<dbReference type="PROSITE" id="PS51892">
    <property type="entry name" value="SUBTILASE"/>
    <property type="match status" value="1"/>
</dbReference>
<dbReference type="GO" id="GO:0006508">
    <property type="term" value="P:proteolysis"/>
    <property type="evidence" value="ECO:0007669"/>
    <property type="project" value="UniProtKB-KW"/>
</dbReference>
<evidence type="ECO:0000256" key="6">
    <source>
        <dbReference type="PROSITE-ProRule" id="PRU01240"/>
    </source>
</evidence>
<dbReference type="PANTHER" id="PTHR43806:SF11">
    <property type="entry name" value="CEREVISIN-RELATED"/>
    <property type="match status" value="1"/>
</dbReference>
<dbReference type="InterPro" id="IPR036852">
    <property type="entry name" value="Peptidase_S8/S53_dom_sf"/>
</dbReference>
<dbReference type="PROSITE" id="PS00138">
    <property type="entry name" value="SUBTILASE_SER"/>
    <property type="match status" value="1"/>
</dbReference>
<feature type="domain" description="Fervidolysin-like N-terminal prodomain" evidence="9">
    <location>
        <begin position="43"/>
        <end position="121"/>
    </location>
</feature>
<dbReference type="InterPro" id="IPR015500">
    <property type="entry name" value="Peptidase_S8_subtilisin-rel"/>
</dbReference>
<evidence type="ECO:0000313" key="10">
    <source>
        <dbReference type="EMBL" id="CAA9408334.1"/>
    </source>
</evidence>
<dbReference type="AlphaFoldDB" id="A0A6J4PAT9"/>
<protein>
    <submittedName>
        <fullName evidence="10">Serine protease, subtilase family</fullName>
    </submittedName>
</protein>
<keyword evidence="2 6" id="KW-0645">Protease</keyword>
<dbReference type="GO" id="GO:0004252">
    <property type="term" value="F:serine-type endopeptidase activity"/>
    <property type="evidence" value="ECO:0007669"/>
    <property type="project" value="UniProtKB-UniRule"/>
</dbReference>
<evidence type="ECO:0000259" key="9">
    <source>
        <dbReference type="Pfam" id="PF22148"/>
    </source>
</evidence>
<evidence type="ECO:0000259" key="8">
    <source>
        <dbReference type="Pfam" id="PF00082"/>
    </source>
</evidence>
<accession>A0A6J4PAT9</accession>
<dbReference type="InterPro" id="IPR050131">
    <property type="entry name" value="Peptidase_S8_subtilisin-like"/>
</dbReference>
<proteinExistence type="inferred from homology"/>
<evidence type="ECO:0000256" key="3">
    <source>
        <dbReference type="ARBA" id="ARBA00022801"/>
    </source>
</evidence>
<keyword evidence="7" id="KW-0732">Signal</keyword>
<feature type="chain" id="PRO_5038496647" evidence="7">
    <location>
        <begin position="30"/>
        <end position="464"/>
    </location>
</feature>
<feature type="domain" description="Peptidase S8/S53" evidence="8">
    <location>
        <begin position="170"/>
        <end position="440"/>
    </location>
</feature>
<organism evidence="10">
    <name type="scientific">uncultured Propionibacteriaceae bacterium</name>
    <dbReference type="NCBI Taxonomy" id="257457"/>
    <lineage>
        <taxon>Bacteria</taxon>
        <taxon>Bacillati</taxon>
        <taxon>Actinomycetota</taxon>
        <taxon>Actinomycetes</taxon>
        <taxon>Propionibacteriales</taxon>
        <taxon>Propionibacteriaceae</taxon>
        <taxon>environmental samples</taxon>
    </lineage>
</organism>
<gene>
    <name evidence="10" type="ORF">AVDCRST_MAG75-2581</name>
</gene>
<reference evidence="10" key="1">
    <citation type="submission" date="2020-02" db="EMBL/GenBank/DDBJ databases">
        <authorList>
            <person name="Meier V. D."/>
        </authorList>
    </citation>
    <scope>NUCLEOTIDE SEQUENCE</scope>
    <source>
        <strain evidence="10">AVDCRST_MAG75</strain>
    </source>
</reference>
<dbReference type="InterPro" id="IPR034204">
    <property type="entry name" value="PfSUB1-like_cat_dom"/>
</dbReference>
<evidence type="ECO:0000256" key="7">
    <source>
        <dbReference type="SAM" id="SignalP"/>
    </source>
</evidence>
<evidence type="ECO:0000256" key="5">
    <source>
        <dbReference type="PIRSR" id="PIRSR615500-1"/>
    </source>
</evidence>
<dbReference type="Pfam" id="PF00082">
    <property type="entry name" value="Peptidase_S8"/>
    <property type="match status" value="1"/>
</dbReference>
<feature type="active site" description="Charge relay system" evidence="5 6">
    <location>
        <position position="239"/>
    </location>
</feature>
<evidence type="ECO:0000256" key="1">
    <source>
        <dbReference type="ARBA" id="ARBA00011073"/>
    </source>
</evidence>
<dbReference type="Gene3D" id="3.40.50.200">
    <property type="entry name" value="Peptidase S8/S53 domain"/>
    <property type="match status" value="1"/>
</dbReference>
<feature type="active site" description="Charge relay system" evidence="5 6">
    <location>
        <position position="178"/>
    </location>
</feature>
<dbReference type="InterPro" id="IPR000209">
    <property type="entry name" value="Peptidase_S8/S53_dom"/>
</dbReference>
<dbReference type="PRINTS" id="PR00723">
    <property type="entry name" value="SUBTILISIN"/>
</dbReference>
<dbReference type="PANTHER" id="PTHR43806">
    <property type="entry name" value="PEPTIDASE S8"/>
    <property type="match status" value="1"/>
</dbReference>
<evidence type="ECO:0000256" key="2">
    <source>
        <dbReference type="ARBA" id="ARBA00022670"/>
    </source>
</evidence>
<dbReference type="SUPFAM" id="SSF52743">
    <property type="entry name" value="Subtilisin-like"/>
    <property type="match status" value="1"/>
</dbReference>
<dbReference type="InterPro" id="IPR022398">
    <property type="entry name" value="Peptidase_S8_His-AS"/>
</dbReference>
<name>A0A6J4PAT9_9ACTN</name>
<dbReference type="EMBL" id="CADCUO010000183">
    <property type="protein sequence ID" value="CAA9408334.1"/>
    <property type="molecule type" value="Genomic_DNA"/>
</dbReference>
<dbReference type="CDD" id="cd07473">
    <property type="entry name" value="Peptidases_S8_Subtilisin_like"/>
    <property type="match status" value="1"/>
</dbReference>
<dbReference type="InterPro" id="IPR023828">
    <property type="entry name" value="Peptidase_S8_Ser-AS"/>
</dbReference>
<sequence>MRRSLPFIRIATVGLAATALSVLGPGAAAVPVGNPAHATTPAVVGQQAAADELLVGYVSGAGEAERERARGRAAARLAERVVRGSGARAEVELVRLPAGADRARAVRDLKADPAVAYAEPNWTQTHSAASTDPTFTNGELWGMYGPTTNPANQYGSNAAAAWAAGKTGSTGVYVGVIDEGIQYNHPDLAGQVGNPGELGGKSGVDDDRNGYVDDVYGWDFDRNDNTVYDGGTSGRLDDHGTHVAGTIGAKANSAGVVGVNWNVRMISGKFLGRNGGTTANSIKAIDYFTDLKKLGVNIVATNNSWGGGGKSQAVQDAIERANTAGIVFVAAAGNGGGDGVGDNNDTTPHYPSSYPNNNIVSVAAITKTGTRAAFSNYGATHVDLGAPGADIWSTTAYNGYSSYSGTSMATPHVTGAAALYASVKPGASAAIIKAALLRSAVPTASLSAETVTGGRLDVNAALAQ</sequence>